<feature type="region of interest" description="Disordered" evidence="1">
    <location>
        <begin position="49"/>
        <end position="80"/>
    </location>
</feature>
<dbReference type="InParanoid" id="A0A059AKP0"/>
<dbReference type="AlphaFoldDB" id="A0A059AKP0"/>
<name>A0A059AKP0_EUCGR</name>
<sequence length="108" mass="12364">MERSSAHSPTNRSMKCPRPVSRIREWILAGGRLPISRIRELITGSVAKNEIGNSRARDRSDSIEAKQRERERNREERTSSELWKSCISCCSCCSCCCPSFHCDRTEMV</sequence>
<feature type="compositionally biased region" description="Basic and acidic residues" evidence="1">
    <location>
        <begin position="55"/>
        <end position="79"/>
    </location>
</feature>
<gene>
    <name evidence="2" type="ORF">EUGRSUZ_I00229</name>
</gene>
<accession>A0A059AKP0</accession>
<protein>
    <submittedName>
        <fullName evidence="2">Uncharacterized protein</fullName>
    </submittedName>
</protein>
<organism evidence="2">
    <name type="scientific">Eucalyptus grandis</name>
    <name type="common">Flooded gum</name>
    <dbReference type="NCBI Taxonomy" id="71139"/>
    <lineage>
        <taxon>Eukaryota</taxon>
        <taxon>Viridiplantae</taxon>
        <taxon>Streptophyta</taxon>
        <taxon>Embryophyta</taxon>
        <taxon>Tracheophyta</taxon>
        <taxon>Spermatophyta</taxon>
        <taxon>Magnoliopsida</taxon>
        <taxon>eudicotyledons</taxon>
        <taxon>Gunneridae</taxon>
        <taxon>Pentapetalae</taxon>
        <taxon>rosids</taxon>
        <taxon>malvids</taxon>
        <taxon>Myrtales</taxon>
        <taxon>Myrtaceae</taxon>
        <taxon>Myrtoideae</taxon>
        <taxon>Eucalypteae</taxon>
        <taxon>Eucalyptus</taxon>
    </lineage>
</organism>
<evidence type="ECO:0000313" key="2">
    <source>
        <dbReference type="EMBL" id="KCW54266.1"/>
    </source>
</evidence>
<reference evidence="2" key="1">
    <citation type="submission" date="2013-07" db="EMBL/GenBank/DDBJ databases">
        <title>The genome of Eucalyptus grandis.</title>
        <authorList>
            <person name="Schmutz J."/>
            <person name="Hayes R."/>
            <person name="Myburg A."/>
            <person name="Tuskan G."/>
            <person name="Grattapaglia D."/>
            <person name="Rokhsar D.S."/>
        </authorList>
    </citation>
    <scope>NUCLEOTIDE SEQUENCE</scope>
    <source>
        <tissue evidence="2">Leaf extractions</tissue>
    </source>
</reference>
<dbReference type="EMBL" id="KK198761">
    <property type="protein sequence ID" value="KCW54266.1"/>
    <property type="molecule type" value="Genomic_DNA"/>
</dbReference>
<dbReference type="Gramene" id="KCW54266">
    <property type="protein sequence ID" value="KCW54266"/>
    <property type="gene ID" value="EUGRSUZ_I00229"/>
</dbReference>
<evidence type="ECO:0000256" key="1">
    <source>
        <dbReference type="SAM" id="MobiDB-lite"/>
    </source>
</evidence>
<proteinExistence type="predicted"/>